<feature type="compositionally biased region" description="Pro residues" evidence="1">
    <location>
        <begin position="241"/>
        <end position="250"/>
    </location>
</feature>
<dbReference type="AlphaFoldDB" id="A0A409YJC5"/>
<evidence type="ECO:0000313" key="3">
    <source>
        <dbReference type="Proteomes" id="UP000284706"/>
    </source>
</evidence>
<feature type="compositionally biased region" description="Basic and acidic residues" evidence="1">
    <location>
        <begin position="543"/>
        <end position="554"/>
    </location>
</feature>
<feature type="compositionally biased region" description="Low complexity" evidence="1">
    <location>
        <begin position="251"/>
        <end position="267"/>
    </location>
</feature>
<keyword evidence="3" id="KW-1185">Reference proteome</keyword>
<reference evidence="2 3" key="1">
    <citation type="journal article" date="2018" name="Evol. Lett.">
        <title>Horizontal gene cluster transfer increased hallucinogenic mushroom diversity.</title>
        <authorList>
            <person name="Reynolds H.T."/>
            <person name="Vijayakumar V."/>
            <person name="Gluck-Thaler E."/>
            <person name="Korotkin H.B."/>
            <person name="Matheny P.B."/>
            <person name="Slot J.C."/>
        </authorList>
    </citation>
    <scope>NUCLEOTIDE SEQUENCE [LARGE SCALE GENOMIC DNA]</scope>
    <source>
        <strain evidence="2 3">SRW20</strain>
    </source>
</reference>
<dbReference type="EMBL" id="NHYE01000778">
    <property type="protein sequence ID" value="PPR03096.1"/>
    <property type="molecule type" value="Genomic_DNA"/>
</dbReference>
<name>A0A409YJC5_9AGAR</name>
<accession>A0A409YJC5</accession>
<evidence type="ECO:0000256" key="1">
    <source>
        <dbReference type="SAM" id="MobiDB-lite"/>
    </source>
</evidence>
<proteinExistence type="predicted"/>
<feature type="region of interest" description="Disordered" evidence="1">
    <location>
        <begin position="221"/>
        <end position="267"/>
    </location>
</feature>
<dbReference type="STRING" id="231916.A0A409YJC5"/>
<feature type="compositionally biased region" description="Polar residues" evidence="1">
    <location>
        <begin position="37"/>
        <end position="51"/>
    </location>
</feature>
<protein>
    <submittedName>
        <fullName evidence="2">Uncharacterized protein</fullName>
    </submittedName>
</protein>
<evidence type="ECO:0000313" key="2">
    <source>
        <dbReference type="EMBL" id="PPR03096.1"/>
    </source>
</evidence>
<sequence>MEGGVSQGSASQSVPRGTPASGTEVVLHRSRRRRASQELTPESDGTPSSPATGIWRPVRLQGYSEDPMKDEIIRGQTQTIKLLQAQLQAVQLAQGNQEAKVQNNRDGEEALHELRSKQQKLIEHLQGSNRDSQMNTHQHEVASETRRLVTPQGPVNNVDPARCTWSDQGVGMSNVILSSPSATANESLPLSQHSELIQIEESNMFADEVENVEPLRSSVPLPLSFKKSGSRRRQPRFNQRVPPPVNPTIPPVWSSASSSHSVPSEPHTNVRSQSRIIYYCQPLCEQSVISLEAKIDLIMSKLGLSDANLQQQGDRQPRTRDFKSPRSRTANLLGIQQDRDILIARDTLYAQNTPLKSRMAQFEENAGDLGPNTLTPMEVNWEVIHGRWNERLFKLFLGHCQENGYGEGTLTADDEDEISDLFFKRLERIQGIINEYRPKPNETIQQADSRYSNRHLQKLSVARRNRRRGELFNVRCDINLDHLPEDLTRADGMHEDAKRWIDRHKINEALGIEGTSSDETDPYDSDAYYVHRLKWRNRDMARKMRSTDAARRTTNEYGNNRPGNKPRTRKRQMGDHSKESCRKVPAGLPVNCYDEGWYNGLSPQKQRALRAKPALELMASWDSD</sequence>
<feature type="compositionally biased region" description="Basic and acidic residues" evidence="1">
    <location>
        <begin position="572"/>
        <end position="582"/>
    </location>
</feature>
<feature type="region of interest" description="Disordered" evidence="1">
    <location>
        <begin position="543"/>
        <end position="585"/>
    </location>
</feature>
<feature type="region of interest" description="Disordered" evidence="1">
    <location>
        <begin position="308"/>
        <end position="327"/>
    </location>
</feature>
<gene>
    <name evidence="2" type="ORF">CVT26_004615</name>
</gene>
<feature type="compositionally biased region" description="Basic and acidic residues" evidence="1">
    <location>
        <begin position="315"/>
        <end position="324"/>
    </location>
</feature>
<comment type="caution">
    <text evidence="2">The sequence shown here is derived from an EMBL/GenBank/DDBJ whole genome shotgun (WGS) entry which is preliminary data.</text>
</comment>
<organism evidence="2 3">
    <name type="scientific">Gymnopilus dilepis</name>
    <dbReference type="NCBI Taxonomy" id="231916"/>
    <lineage>
        <taxon>Eukaryota</taxon>
        <taxon>Fungi</taxon>
        <taxon>Dikarya</taxon>
        <taxon>Basidiomycota</taxon>
        <taxon>Agaricomycotina</taxon>
        <taxon>Agaricomycetes</taxon>
        <taxon>Agaricomycetidae</taxon>
        <taxon>Agaricales</taxon>
        <taxon>Agaricineae</taxon>
        <taxon>Hymenogastraceae</taxon>
        <taxon>Gymnopilus</taxon>
    </lineage>
</organism>
<dbReference type="Proteomes" id="UP000284706">
    <property type="component" value="Unassembled WGS sequence"/>
</dbReference>
<dbReference type="InParanoid" id="A0A409YJC5"/>
<feature type="region of interest" description="Disordered" evidence="1">
    <location>
        <begin position="1"/>
        <end position="58"/>
    </location>
</feature>
<dbReference type="OrthoDB" id="3224221at2759"/>